<dbReference type="Gene3D" id="1.10.10.10">
    <property type="entry name" value="Winged helix-like DNA-binding domain superfamily/Winged helix DNA-binding domain"/>
    <property type="match status" value="1"/>
</dbReference>
<proteinExistence type="predicted"/>
<dbReference type="InterPro" id="IPR036390">
    <property type="entry name" value="WH_DNA-bd_sf"/>
</dbReference>
<gene>
    <name evidence="5" type="ORF">DWX93_04455</name>
</gene>
<evidence type="ECO:0000259" key="4">
    <source>
        <dbReference type="PROSITE" id="PS50995"/>
    </source>
</evidence>
<evidence type="ECO:0000313" key="5">
    <source>
        <dbReference type="EMBL" id="RGS42565.1"/>
    </source>
</evidence>
<dbReference type="Proteomes" id="UP000266172">
    <property type="component" value="Unassembled WGS sequence"/>
</dbReference>
<dbReference type="SMART" id="SM00347">
    <property type="entry name" value="HTH_MARR"/>
    <property type="match status" value="1"/>
</dbReference>
<dbReference type="Pfam" id="PF01047">
    <property type="entry name" value="MarR"/>
    <property type="match status" value="1"/>
</dbReference>
<dbReference type="InterPro" id="IPR052067">
    <property type="entry name" value="Metal_resp_HTH_trans_reg"/>
</dbReference>
<dbReference type="EMBL" id="QRVL01000001">
    <property type="protein sequence ID" value="RGS42565.1"/>
    <property type="molecule type" value="Genomic_DNA"/>
</dbReference>
<dbReference type="RefSeq" id="WP_118096766.1">
    <property type="nucleotide sequence ID" value="NZ_CAUELN010000010.1"/>
</dbReference>
<evidence type="ECO:0000256" key="3">
    <source>
        <dbReference type="ARBA" id="ARBA00023163"/>
    </source>
</evidence>
<dbReference type="PANTHER" id="PTHR35790:SF4">
    <property type="entry name" value="HTH-TYPE TRANSCRIPTIONAL REGULATOR PCHR"/>
    <property type="match status" value="1"/>
</dbReference>
<keyword evidence="3" id="KW-0804">Transcription</keyword>
<feature type="domain" description="HTH marR-type" evidence="4">
    <location>
        <begin position="4"/>
        <end position="141"/>
    </location>
</feature>
<evidence type="ECO:0000256" key="1">
    <source>
        <dbReference type="ARBA" id="ARBA00023015"/>
    </source>
</evidence>
<dbReference type="PROSITE" id="PS50995">
    <property type="entry name" value="HTH_MARR_2"/>
    <property type="match status" value="1"/>
</dbReference>
<evidence type="ECO:0000256" key="2">
    <source>
        <dbReference type="ARBA" id="ARBA00023125"/>
    </source>
</evidence>
<name>A0A395VFT1_9FIRM</name>
<dbReference type="GO" id="GO:0003700">
    <property type="term" value="F:DNA-binding transcription factor activity"/>
    <property type="evidence" value="ECO:0007669"/>
    <property type="project" value="InterPro"/>
</dbReference>
<keyword evidence="2" id="KW-0238">DNA-binding</keyword>
<sequence>MKDREELLKEIALMLERQDMLSKLTENQCLDEYGYSETHCIDYIGRLELPNVTKVAEHMGMTRGAISKMTRKLLAKGLIEKYTLETNKKEVYFKLTDQGRLLFDEHAKRHKRWEKRDMEFLARYSVEDVRTVSRFMTEFNGYLEEQIETITGTQAEG</sequence>
<reference evidence="5 6" key="1">
    <citation type="submission" date="2018-08" db="EMBL/GenBank/DDBJ databases">
        <title>A genome reference for cultivated species of the human gut microbiota.</title>
        <authorList>
            <person name="Zou Y."/>
            <person name="Xue W."/>
            <person name="Luo G."/>
        </authorList>
    </citation>
    <scope>NUCLEOTIDE SEQUENCE [LARGE SCALE GENOMIC DNA]</scope>
    <source>
        <strain evidence="5 6">AF22-12AC</strain>
    </source>
</reference>
<comment type="caution">
    <text evidence="5">The sequence shown here is derived from an EMBL/GenBank/DDBJ whole genome shotgun (WGS) entry which is preliminary data.</text>
</comment>
<dbReference type="GO" id="GO:0003677">
    <property type="term" value="F:DNA binding"/>
    <property type="evidence" value="ECO:0007669"/>
    <property type="project" value="UniProtKB-KW"/>
</dbReference>
<dbReference type="InterPro" id="IPR023187">
    <property type="entry name" value="Tscrpt_reg_MarR-type_CS"/>
</dbReference>
<dbReference type="PROSITE" id="PS01117">
    <property type="entry name" value="HTH_MARR_1"/>
    <property type="match status" value="1"/>
</dbReference>
<protein>
    <submittedName>
        <fullName evidence="5">MarR family transcriptional regulator</fullName>
    </submittedName>
</protein>
<evidence type="ECO:0000313" key="6">
    <source>
        <dbReference type="Proteomes" id="UP000266172"/>
    </source>
</evidence>
<dbReference type="AlphaFoldDB" id="A0A395VFT1"/>
<dbReference type="InterPro" id="IPR000835">
    <property type="entry name" value="HTH_MarR-typ"/>
</dbReference>
<dbReference type="InterPro" id="IPR036388">
    <property type="entry name" value="WH-like_DNA-bd_sf"/>
</dbReference>
<accession>A0A395VFT1</accession>
<dbReference type="PANTHER" id="PTHR35790">
    <property type="entry name" value="HTH-TYPE TRANSCRIPTIONAL REGULATOR PCHR"/>
    <property type="match status" value="1"/>
</dbReference>
<dbReference type="SUPFAM" id="SSF46785">
    <property type="entry name" value="Winged helix' DNA-binding domain"/>
    <property type="match status" value="1"/>
</dbReference>
<organism evidence="5 6">
    <name type="scientific">Roseburia hominis</name>
    <dbReference type="NCBI Taxonomy" id="301301"/>
    <lineage>
        <taxon>Bacteria</taxon>
        <taxon>Bacillati</taxon>
        <taxon>Bacillota</taxon>
        <taxon>Clostridia</taxon>
        <taxon>Lachnospirales</taxon>
        <taxon>Lachnospiraceae</taxon>
        <taxon>Roseburia</taxon>
    </lineage>
</organism>
<keyword evidence="1" id="KW-0805">Transcription regulation</keyword>